<evidence type="ECO:0000256" key="7">
    <source>
        <dbReference type="ARBA" id="ARBA00023237"/>
    </source>
</evidence>
<dbReference type="InterPro" id="IPR037066">
    <property type="entry name" value="Plug_dom_sf"/>
</dbReference>
<evidence type="ECO:0000256" key="3">
    <source>
        <dbReference type="ARBA" id="ARBA00022452"/>
    </source>
</evidence>
<evidence type="ECO:0000256" key="6">
    <source>
        <dbReference type="ARBA" id="ARBA00023136"/>
    </source>
</evidence>
<dbReference type="InterPro" id="IPR036942">
    <property type="entry name" value="Beta-barrel_TonB_sf"/>
</dbReference>
<feature type="domain" description="TonB-dependent receptor plug" evidence="11">
    <location>
        <begin position="59"/>
        <end position="160"/>
    </location>
</feature>
<organism evidence="12 13">
    <name type="scientific">Nitrosococcus oceani C-27</name>
    <dbReference type="NCBI Taxonomy" id="314279"/>
    <lineage>
        <taxon>Bacteria</taxon>
        <taxon>Pseudomonadati</taxon>
        <taxon>Pseudomonadota</taxon>
        <taxon>Gammaproteobacteria</taxon>
        <taxon>Chromatiales</taxon>
        <taxon>Chromatiaceae</taxon>
        <taxon>Nitrosococcus</taxon>
    </lineage>
</organism>
<evidence type="ECO:0000259" key="11">
    <source>
        <dbReference type="Pfam" id="PF07715"/>
    </source>
</evidence>
<dbReference type="Pfam" id="PF07715">
    <property type="entry name" value="Plug"/>
    <property type="match status" value="1"/>
</dbReference>
<gene>
    <name evidence="12" type="ORF">IB75_07480</name>
</gene>
<dbReference type="PROSITE" id="PS52016">
    <property type="entry name" value="TONB_DEPENDENT_REC_3"/>
    <property type="match status" value="1"/>
</dbReference>
<evidence type="ECO:0000256" key="9">
    <source>
        <dbReference type="RuleBase" id="RU003357"/>
    </source>
</evidence>
<dbReference type="HOGENOM" id="CLU_015930_0_0_6"/>
<dbReference type="SUPFAM" id="SSF56935">
    <property type="entry name" value="Porins"/>
    <property type="match status" value="1"/>
</dbReference>
<evidence type="ECO:0000256" key="5">
    <source>
        <dbReference type="ARBA" id="ARBA00023077"/>
    </source>
</evidence>
<accession>A0A0E2ZMP9</accession>
<feature type="domain" description="TonB-dependent receptor-like beta-barrel" evidence="10">
    <location>
        <begin position="250"/>
        <end position="701"/>
    </location>
</feature>
<dbReference type="InterPro" id="IPR012910">
    <property type="entry name" value="Plug_dom"/>
</dbReference>
<reference evidence="12 13" key="1">
    <citation type="submission" date="2014-07" db="EMBL/GenBank/DDBJ databases">
        <title>Comparative analysis of Nitrosococcus oceani genome inventories of strains from Pacific and Atlantic gyres.</title>
        <authorList>
            <person name="Lim C.K."/>
            <person name="Wang L."/>
            <person name="Sayavedra-Soto L.A."/>
            <person name="Klotz M.G."/>
        </authorList>
    </citation>
    <scope>NUCLEOTIDE SEQUENCE [LARGE SCALE GENOMIC DNA]</scope>
    <source>
        <strain evidence="12 13">C-27</strain>
    </source>
</reference>
<dbReference type="Pfam" id="PF00593">
    <property type="entry name" value="TonB_dep_Rec_b-barrel"/>
    <property type="match status" value="1"/>
</dbReference>
<evidence type="ECO:0000256" key="4">
    <source>
        <dbReference type="ARBA" id="ARBA00022692"/>
    </source>
</evidence>
<keyword evidence="4 8" id="KW-0812">Transmembrane</keyword>
<evidence type="ECO:0000313" key="12">
    <source>
        <dbReference type="EMBL" id="KFI19647.1"/>
    </source>
</evidence>
<comment type="similarity">
    <text evidence="8 9">Belongs to the TonB-dependent receptor family.</text>
</comment>
<dbReference type="InterPro" id="IPR000531">
    <property type="entry name" value="Beta-barrel_TonB"/>
</dbReference>
<sequence length="738" mass="81720">MWRIQGWCSGGCFLGLAIISQPVFPQQVDLEQAGADESPTARLEEVVVTATRSAESIAAIPGAVRVITRQQIEQQMNLSRDLGDMLGKLIPGMGVSSQTGSNEAQTLRGRKVLVLIDGVPQNTTRDVSRNLSTIHPSAIERIEVVPGATAIYGQSAAGGVINILTKVPGKGPMELTTDTNFNFSLSHPGSSYGGFVNQGISGQKGAFDYLLNGTFEHVGGFFDAEGDRIPPDPHGQQSLDDSNNYNIFGKFGFNFYQQRLQFEINHFKESQDTDFISDPAVKAFPPGTKKARALKGLVLDDQRGTENTLLSLDYHHADLFGNRVHAQFYHQDFLTRFGPFGPFASIGNQIGQSRLESERFGARLEIETFLPKLAFVTPTLLWGADYFDEETSQPLAIFDQETVQESNGLVFEKIDEQLWVPALKPRNLGLFAQLEADVTERLILRGGVRYQRIWFEVPTFTVLADGRSIQGDTLNFDETLFNAGAVFYLTNALNVFANFSQGFSTADIGLFLRFPPQEFTTLEDQRLEAQKVDNYEVGLRGDWRTLQFSLTGFYNESDLGTRSAGFGLPVVRAPERIYGFDATVDIQPMDRLRLGAAASWVEGESRQDTDGDGVGDGAYQALNGFRIPPVKIFGYIEFDTVPRWQWRNRVQVLYSGDRERAFEDLGPMAFGGRKVESFTTVDLISTLQLGPGTLKLGVENLLNNQYFTPVSQMLRNRNNTSYAAARGAVFNIGYSVAY</sequence>
<dbReference type="Gene3D" id="2.170.130.10">
    <property type="entry name" value="TonB-dependent receptor, plug domain"/>
    <property type="match status" value="1"/>
</dbReference>
<evidence type="ECO:0000256" key="2">
    <source>
        <dbReference type="ARBA" id="ARBA00022448"/>
    </source>
</evidence>
<keyword evidence="3 8" id="KW-1134">Transmembrane beta strand</keyword>
<dbReference type="AlphaFoldDB" id="A0A0E2ZMP9"/>
<dbReference type="Proteomes" id="UP000028839">
    <property type="component" value="Unassembled WGS sequence"/>
</dbReference>
<comment type="subcellular location">
    <subcellularLocation>
        <location evidence="1 8">Cell outer membrane</location>
        <topology evidence="1 8">Multi-pass membrane protein</topology>
    </subcellularLocation>
</comment>
<keyword evidence="5 9" id="KW-0798">TonB box</keyword>
<proteinExistence type="inferred from homology"/>
<dbReference type="CDD" id="cd01347">
    <property type="entry name" value="ligand_gated_channel"/>
    <property type="match status" value="1"/>
</dbReference>
<dbReference type="GO" id="GO:0044718">
    <property type="term" value="P:siderophore transmembrane transport"/>
    <property type="evidence" value="ECO:0007669"/>
    <property type="project" value="TreeGrafter"/>
</dbReference>
<dbReference type="PANTHER" id="PTHR30069:SF42">
    <property type="entry name" value="FERRIC AEROBACTIN RECEPTOR"/>
    <property type="match status" value="1"/>
</dbReference>
<dbReference type="PANTHER" id="PTHR30069">
    <property type="entry name" value="TONB-DEPENDENT OUTER MEMBRANE RECEPTOR"/>
    <property type="match status" value="1"/>
</dbReference>
<dbReference type="GO" id="GO:0015344">
    <property type="term" value="F:siderophore uptake transmembrane transporter activity"/>
    <property type="evidence" value="ECO:0007669"/>
    <property type="project" value="TreeGrafter"/>
</dbReference>
<evidence type="ECO:0000256" key="1">
    <source>
        <dbReference type="ARBA" id="ARBA00004571"/>
    </source>
</evidence>
<evidence type="ECO:0000259" key="10">
    <source>
        <dbReference type="Pfam" id="PF00593"/>
    </source>
</evidence>
<dbReference type="EMBL" id="JPGN01000043">
    <property type="protein sequence ID" value="KFI19647.1"/>
    <property type="molecule type" value="Genomic_DNA"/>
</dbReference>
<dbReference type="OrthoDB" id="8670144at2"/>
<comment type="caution">
    <text evidence="12">The sequence shown here is derived from an EMBL/GenBank/DDBJ whole genome shotgun (WGS) entry which is preliminary data.</text>
</comment>
<dbReference type="Gene3D" id="2.40.170.20">
    <property type="entry name" value="TonB-dependent receptor, beta-barrel domain"/>
    <property type="match status" value="1"/>
</dbReference>
<keyword evidence="2 8" id="KW-0813">Transport</keyword>
<protein>
    <submittedName>
        <fullName evidence="12">Ligand-gated channel</fullName>
    </submittedName>
</protein>
<evidence type="ECO:0000313" key="13">
    <source>
        <dbReference type="Proteomes" id="UP000028839"/>
    </source>
</evidence>
<name>A0A0E2ZMP9_9GAMM</name>
<keyword evidence="7 8" id="KW-0998">Cell outer membrane</keyword>
<keyword evidence="6 8" id="KW-0472">Membrane</keyword>
<dbReference type="InterPro" id="IPR039426">
    <property type="entry name" value="TonB-dep_rcpt-like"/>
</dbReference>
<evidence type="ECO:0000256" key="8">
    <source>
        <dbReference type="PROSITE-ProRule" id="PRU01360"/>
    </source>
</evidence>
<dbReference type="GO" id="GO:0009279">
    <property type="term" value="C:cell outer membrane"/>
    <property type="evidence" value="ECO:0007669"/>
    <property type="project" value="UniProtKB-SubCell"/>
</dbReference>